<keyword evidence="2" id="KW-0677">Repeat</keyword>
<evidence type="ECO:0000256" key="2">
    <source>
        <dbReference type="ARBA" id="ARBA00022737"/>
    </source>
</evidence>
<gene>
    <name evidence="8" type="ORF">JD844_029158</name>
</gene>
<feature type="region of interest" description="Disordered" evidence="6">
    <location>
        <begin position="206"/>
        <end position="338"/>
    </location>
</feature>
<feature type="domain" description="RRM" evidence="7">
    <location>
        <begin position="120"/>
        <end position="197"/>
    </location>
</feature>
<evidence type="ECO:0000313" key="9">
    <source>
        <dbReference type="Proteomes" id="UP000826234"/>
    </source>
</evidence>
<dbReference type="InterPro" id="IPR012677">
    <property type="entry name" value="Nucleotide-bd_a/b_plait_sf"/>
</dbReference>
<dbReference type="CDD" id="cd12414">
    <property type="entry name" value="RRM2_RBM28_like"/>
    <property type="match status" value="1"/>
</dbReference>
<comment type="caution">
    <text evidence="8">The sequence shown here is derived from an EMBL/GenBank/DDBJ whole genome shotgun (WGS) entry which is preliminary data.</text>
</comment>
<dbReference type="SMART" id="SM00360">
    <property type="entry name" value="RRM"/>
    <property type="match status" value="2"/>
</dbReference>
<organism evidence="8 9">
    <name type="scientific">Phrynosoma platyrhinos</name>
    <name type="common">Desert horned lizard</name>
    <dbReference type="NCBI Taxonomy" id="52577"/>
    <lineage>
        <taxon>Eukaryota</taxon>
        <taxon>Metazoa</taxon>
        <taxon>Chordata</taxon>
        <taxon>Craniata</taxon>
        <taxon>Vertebrata</taxon>
        <taxon>Euteleostomi</taxon>
        <taxon>Lepidosauria</taxon>
        <taxon>Squamata</taxon>
        <taxon>Bifurcata</taxon>
        <taxon>Unidentata</taxon>
        <taxon>Episquamata</taxon>
        <taxon>Toxicofera</taxon>
        <taxon>Iguania</taxon>
        <taxon>Phrynosomatidae</taxon>
        <taxon>Phrynosomatinae</taxon>
        <taxon>Phrynosoma</taxon>
    </lineage>
</organism>
<feature type="region of interest" description="Disordered" evidence="6">
    <location>
        <begin position="82"/>
        <end position="119"/>
    </location>
</feature>
<dbReference type="Proteomes" id="UP000826234">
    <property type="component" value="Unassembled WGS sequence"/>
</dbReference>
<accession>A0ABQ7SIX5</accession>
<evidence type="ECO:0000259" key="7">
    <source>
        <dbReference type="PROSITE" id="PS50102"/>
    </source>
</evidence>
<feature type="domain" description="RRM" evidence="7">
    <location>
        <begin position="11"/>
        <end position="87"/>
    </location>
</feature>
<dbReference type="Gene3D" id="3.30.70.330">
    <property type="match status" value="2"/>
</dbReference>
<dbReference type="InterPro" id="IPR051945">
    <property type="entry name" value="RRM_MRD1_RNA_proc_ribogen"/>
</dbReference>
<sequence length="405" mass="44567">MAAAAAAVGGRTVLVRGLPPSARAPDLEREFGRAGPVRRAVAVTQPGSETCRGFGFVTFSLSEDAQRAIQEITTFGNRKINVTLANPKPRQKGKRKKADDSQGPQEAQKPPKKKGPSKKARLIIRNLSFKCTEEDLKSVFAPFGTVLEVTLPRKPDGKMRGFAFVQFKNILEAGKALKGMNMKEIKERPVAVDWAVAREKYQAMQAAASPAGVPEKKLSKALPEDTGGGGVKEEEEEDNDSDNQEEEEEKDESVVPAKPVKRGRYFEKKIPPVESEEEEEEPNKAKLSRESEDESCKEDAGDSEEEEEEDSGSEEEGEDYKGSSKQKGQKKLPSDVSEGRTVFIRQVKGCSRGKEFDSQQSWFLMTPVLGSSTKFTLQRFRPANSSVQDISLSDPLYGGKHLQAL</sequence>
<reference evidence="8 9" key="1">
    <citation type="journal article" date="2022" name="Gigascience">
        <title>A chromosome-level genome assembly and annotation of the desert horned lizard, Phrynosoma platyrhinos, provides insight into chromosomal rearrangements among reptiles.</title>
        <authorList>
            <person name="Koochekian N."/>
            <person name="Ascanio A."/>
            <person name="Farleigh K."/>
            <person name="Card D.C."/>
            <person name="Schield D.R."/>
            <person name="Castoe T.A."/>
            <person name="Jezkova T."/>
        </authorList>
    </citation>
    <scope>NUCLEOTIDE SEQUENCE [LARGE SCALE GENOMIC DNA]</scope>
    <source>
        <strain evidence="8">NK-2021</strain>
    </source>
</reference>
<keyword evidence="9" id="KW-1185">Reference proteome</keyword>
<evidence type="ECO:0000256" key="4">
    <source>
        <dbReference type="ARBA" id="ARBA00023242"/>
    </source>
</evidence>
<evidence type="ECO:0000313" key="8">
    <source>
        <dbReference type="EMBL" id="KAH0617264.1"/>
    </source>
</evidence>
<name>A0ABQ7SIX5_PHRPL</name>
<dbReference type="SUPFAM" id="SSF54928">
    <property type="entry name" value="RNA-binding domain, RBD"/>
    <property type="match status" value="2"/>
</dbReference>
<feature type="compositionally biased region" description="Acidic residues" evidence="6">
    <location>
        <begin position="233"/>
        <end position="251"/>
    </location>
</feature>
<dbReference type="InterPro" id="IPR000504">
    <property type="entry name" value="RRM_dom"/>
</dbReference>
<dbReference type="PROSITE" id="PS50102">
    <property type="entry name" value="RRM"/>
    <property type="match status" value="2"/>
</dbReference>
<feature type="compositionally biased region" description="Basic residues" evidence="6">
    <location>
        <begin position="110"/>
        <end position="119"/>
    </location>
</feature>
<proteinExistence type="predicted"/>
<dbReference type="Pfam" id="PF00076">
    <property type="entry name" value="RRM_1"/>
    <property type="match status" value="2"/>
</dbReference>
<evidence type="ECO:0000256" key="5">
    <source>
        <dbReference type="PROSITE-ProRule" id="PRU00176"/>
    </source>
</evidence>
<keyword evidence="3 5" id="KW-0694">RNA-binding</keyword>
<keyword evidence="4" id="KW-0539">Nucleus</keyword>
<evidence type="ECO:0000256" key="6">
    <source>
        <dbReference type="SAM" id="MobiDB-lite"/>
    </source>
</evidence>
<protein>
    <recommendedName>
        <fullName evidence="7">RRM domain-containing protein</fullName>
    </recommendedName>
</protein>
<dbReference type="InterPro" id="IPR035979">
    <property type="entry name" value="RBD_domain_sf"/>
</dbReference>
<dbReference type="PANTHER" id="PTHR48039:SF5">
    <property type="entry name" value="RNA-BINDING PROTEIN 28"/>
    <property type="match status" value="1"/>
</dbReference>
<dbReference type="EMBL" id="JAIPUX010005290">
    <property type="protein sequence ID" value="KAH0617264.1"/>
    <property type="molecule type" value="Genomic_DNA"/>
</dbReference>
<evidence type="ECO:0000256" key="3">
    <source>
        <dbReference type="ARBA" id="ARBA00022884"/>
    </source>
</evidence>
<evidence type="ECO:0000256" key="1">
    <source>
        <dbReference type="ARBA" id="ARBA00004123"/>
    </source>
</evidence>
<feature type="compositionally biased region" description="Acidic residues" evidence="6">
    <location>
        <begin position="291"/>
        <end position="318"/>
    </location>
</feature>
<comment type="subcellular location">
    <subcellularLocation>
        <location evidence="1">Nucleus</location>
    </subcellularLocation>
</comment>
<dbReference type="PANTHER" id="PTHR48039">
    <property type="entry name" value="RNA-BINDING MOTIF PROTEIN 14B"/>
    <property type="match status" value="1"/>
</dbReference>